<dbReference type="RefSeq" id="WP_248157789.1">
    <property type="nucleotide sequence ID" value="NZ_JAKZAJ010000003.1"/>
</dbReference>
<dbReference type="InterPro" id="IPR017938">
    <property type="entry name" value="Riboflavin_synthase-like_b-brl"/>
</dbReference>
<dbReference type="Pfam" id="PF00258">
    <property type="entry name" value="Flavodoxin_1"/>
    <property type="match status" value="1"/>
</dbReference>
<dbReference type="PROSITE" id="PS50902">
    <property type="entry name" value="FLAVODOXIN_LIKE"/>
    <property type="match status" value="1"/>
</dbReference>
<feature type="domain" description="FAD-binding FR-type" evidence="5">
    <location>
        <begin position="485"/>
        <end position="596"/>
    </location>
</feature>
<accession>A0ABW0RG94</accession>
<dbReference type="InterPro" id="IPR008254">
    <property type="entry name" value="Flavodoxin/NO_synth"/>
</dbReference>
<dbReference type="Proteomes" id="UP001596055">
    <property type="component" value="Unassembled WGS sequence"/>
</dbReference>
<dbReference type="InterPro" id="IPR017927">
    <property type="entry name" value="FAD-bd_FR_type"/>
</dbReference>
<feature type="transmembrane region" description="Helical" evidence="3">
    <location>
        <begin position="123"/>
        <end position="144"/>
    </location>
</feature>
<dbReference type="PANTHER" id="PTHR19384">
    <property type="entry name" value="NITRIC OXIDE SYNTHASE-RELATED"/>
    <property type="match status" value="1"/>
</dbReference>
<dbReference type="SUPFAM" id="SSF63380">
    <property type="entry name" value="Riboflavin synthase domain-like"/>
    <property type="match status" value="1"/>
</dbReference>
<dbReference type="Gene3D" id="3.40.50.360">
    <property type="match status" value="1"/>
</dbReference>
<dbReference type="InterPro" id="IPR039261">
    <property type="entry name" value="FNR_nucleotide-bd"/>
</dbReference>
<name>A0ABW0RG94_9GAMM</name>
<dbReference type="InterPro" id="IPR001433">
    <property type="entry name" value="OxRdtase_FAD/NAD-bd"/>
</dbReference>
<sequence length="733" mass="79422">MLRKLHSIPGLIVGIFAIVLAISGAIMAIHPVLERSQAVVPAASELSVAQLADRIVSHYPGTEQIKRTPSGSVIAYYSNDGSAGAVLINPNTGKAIAPYEPSRFFRWVKDLHRSLMLGDAGRGAVGIAAALMTVVCLAGLLFLVRRQGGWRNLAKPLKGTLAQRLHTQIGRVTVVILLLSALSGTYMSATRFGLLPDASLKEPPFPTVNHDAPRAPVGDLKALRSVDLAQLEELVFPFPDDPQDVYSLRTSRGAGFVDPVTGALLSFTPRPVPSGIYGLIYQLHTGEGLWWLAVILGIGALGIPALSMTGTAIWWRRRRSAPKSVGHSRDDADTVILVGSEGNTTWGFAEALATALIDGGLRVHLAAMNSLAGSYPKARRMILMTATYGEGDAPASASGFLDRLERMPDDLKLPYTVLGFGDRQFPAFCGFAKDVDHALARKGWPRLIAAEWIDRKNSQVFNRWSRRLGESTGLKLSVNHTPERPATQPMTLLDRESYGEPDSPIFVLRFRPSASGIKNTRGAETRPFEAGDLIGILPPGSETPRFYSLASSSEDGVAEICVRKHQGGLCSTHLQQLQPGEEIDAFIQPNPDFRPTTGGSPVVLIGAGTGIGPLAGFIRKNGARKPMYLYWGGRNPNSDFLYRDVLTRCLEDKRLSELNTAFSRVEQGHYVQDRLLADASRLRQVINNGGQVLVCGGREMAQGVMTALDEILAPLKLDVSALRAEGRYLEDVY</sequence>
<keyword evidence="3" id="KW-0812">Transmembrane</keyword>
<dbReference type="SUPFAM" id="SSF52343">
    <property type="entry name" value="Ferredoxin reductase-like, C-terminal NADP-linked domain"/>
    <property type="match status" value="1"/>
</dbReference>
<feature type="domain" description="Flavodoxin-like" evidence="4">
    <location>
        <begin position="334"/>
        <end position="469"/>
    </location>
</feature>
<dbReference type="Pfam" id="PF03929">
    <property type="entry name" value="PepSY_TM"/>
    <property type="match status" value="1"/>
</dbReference>
<keyword evidence="3" id="KW-1133">Transmembrane helix</keyword>
<evidence type="ECO:0000256" key="2">
    <source>
        <dbReference type="ARBA" id="ARBA00022643"/>
    </source>
</evidence>
<evidence type="ECO:0000313" key="7">
    <source>
        <dbReference type="Proteomes" id="UP001596055"/>
    </source>
</evidence>
<feature type="transmembrane region" description="Helical" evidence="3">
    <location>
        <begin position="165"/>
        <end position="187"/>
    </location>
</feature>
<dbReference type="PRINTS" id="PR00371">
    <property type="entry name" value="FPNCR"/>
</dbReference>
<dbReference type="SUPFAM" id="SSF52218">
    <property type="entry name" value="Flavoproteins"/>
    <property type="match status" value="1"/>
</dbReference>
<organism evidence="6 7">
    <name type="scientific">Marinobacter koreensis</name>
    <dbReference type="NCBI Taxonomy" id="335974"/>
    <lineage>
        <taxon>Bacteria</taxon>
        <taxon>Pseudomonadati</taxon>
        <taxon>Pseudomonadota</taxon>
        <taxon>Gammaproteobacteria</taxon>
        <taxon>Pseudomonadales</taxon>
        <taxon>Marinobacteraceae</taxon>
        <taxon>Marinobacter</taxon>
    </lineage>
</organism>
<evidence type="ECO:0000313" key="6">
    <source>
        <dbReference type="EMBL" id="MFC5543794.1"/>
    </source>
</evidence>
<dbReference type="Pfam" id="PF00175">
    <property type="entry name" value="NAD_binding_1"/>
    <property type="match status" value="1"/>
</dbReference>
<dbReference type="InterPro" id="IPR005625">
    <property type="entry name" value="PepSY-ass_TM"/>
</dbReference>
<evidence type="ECO:0000256" key="1">
    <source>
        <dbReference type="ARBA" id="ARBA00022630"/>
    </source>
</evidence>
<proteinExistence type="predicted"/>
<reference evidence="7" key="1">
    <citation type="journal article" date="2019" name="Int. J. Syst. Evol. Microbiol.">
        <title>The Global Catalogue of Microorganisms (GCM) 10K type strain sequencing project: providing services to taxonomists for standard genome sequencing and annotation.</title>
        <authorList>
            <consortium name="The Broad Institute Genomics Platform"/>
            <consortium name="The Broad Institute Genome Sequencing Center for Infectious Disease"/>
            <person name="Wu L."/>
            <person name="Ma J."/>
        </authorList>
    </citation>
    <scope>NUCLEOTIDE SEQUENCE [LARGE SCALE GENOMIC DNA]</scope>
    <source>
        <strain evidence="7">CGMCC 4.1799</strain>
    </source>
</reference>
<protein>
    <submittedName>
        <fullName evidence="6">PepSY domain-containing protein</fullName>
    </submittedName>
</protein>
<feature type="transmembrane region" description="Helical" evidence="3">
    <location>
        <begin position="289"/>
        <end position="315"/>
    </location>
</feature>
<keyword evidence="3" id="KW-0472">Membrane</keyword>
<keyword evidence="1" id="KW-0285">Flavoprotein</keyword>
<dbReference type="PROSITE" id="PS51384">
    <property type="entry name" value="FAD_FR"/>
    <property type="match status" value="1"/>
</dbReference>
<dbReference type="CDD" id="cd06201">
    <property type="entry name" value="SiR_like2"/>
    <property type="match status" value="1"/>
</dbReference>
<dbReference type="Gene3D" id="3.40.50.80">
    <property type="entry name" value="Nucleotide-binding domain of ferredoxin-NADP reductase (FNR) module"/>
    <property type="match status" value="1"/>
</dbReference>
<dbReference type="InterPro" id="IPR001709">
    <property type="entry name" value="Flavoprot_Pyr_Nucl_cyt_Rdtase"/>
</dbReference>
<dbReference type="Gene3D" id="2.40.30.10">
    <property type="entry name" value="Translation factors"/>
    <property type="match status" value="1"/>
</dbReference>
<feature type="transmembrane region" description="Helical" evidence="3">
    <location>
        <begin position="12"/>
        <end position="33"/>
    </location>
</feature>
<evidence type="ECO:0000259" key="4">
    <source>
        <dbReference type="PROSITE" id="PS50902"/>
    </source>
</evidence>
<dbReference type="EMBL" id="JBHSNL010000001">
    <property type="protein sequence ID" value="MFC5543794.1"/>
    <property type="molecule type" value="Genomic_DNA"/>
</dbReference>
<gene>
    <name evidence="6" type="ORF">ACFPQA_01900</name>
</gene>
<keyword evidence="7" id="KW-1185">Reference proteome</keyword>
<evidence type="ECO:0000256" key="3">
    <source>
        <dbReference type="SAM" id="Phobius"/>
    </source>
</evidence>
<keyword evidence="2" id="KW-0288">FMN</keyword>
<dbReference type="InterPro" id="IPR029039">
    <property type="entry name" value="Flavoprotein-like_sf"/>
</dbReference>
<comment type="caution">
    <text evidence="6">The sequence shown here is derived from an EMBL/GenBank/DDBJ whole genome shotgun (WGS) entry which is preliminary data.</text>
</comment>
<evidence type="ECO:0000259" key="5">
    <source>
        <dbReference type="PROSITE" id="PS51384"/>
    </source>
</evidence>